<dbReference type="SMART" id="SM00744">
    <property type="entry name" value="RINGv"/>
    <property type="match status" value="1"/>
</dbReference>
<name>A0A8J5HFE1_ZINOF</name>
<dbReference type="EMBL" id="JACMSC010000004">
    <property type="protein sequence ID" value="KAG6525790.1"/>
    <property type="molecule type" value="Genomic_DNA"/>
</dbReference>
<keyword evidence="8" id="KW-1185">Reference proteome</keyword>
<sequence>MDDSPTHRSGADDGGVSSVEIPAWEADSGGVDLRIEGQVAIRRCRASGGARPQLTCHFSRLVAPNSEDAHFTGRRRRWHGDGSESGGGPCRSASATAVEALQTVTPEGPGLCSICLNDFDAAIQLLAMPCRHRFHEVCLKEWLARSNSCPVCRFPLPVGAE</sequence>
<dbReference type="InterPro" id="IPR001841">
    <property type="entry name" value="Znf_RING"/>
</dbReference>
<reference evidence="7 8" key="1">
    <citation type="submission" date="2020-08" db="EMBL/GenBank/DDBJ databases">
        <title>Plant Genome Project.</title>
        <authorList>
            <person name="Zhang R.-G."/>
        </authorList>
    </citation>
    <scope>NUCLEOTIDE SEQUENCE [LARGE SCALE GENOMIC DNA]</scope>
    <source>
        <tissue evidence="7">Rhizome</tissue>
    </source>
</reference>
<dbReference type="PANTHER" id="PTHR15710">
    <property type="entry name" value="E3 UBIQUITIN-PROTEIN LIGASE PRAJA"/>
    <property type="match status" value="1"/>
</dbReference>
<accession>A0A8J5HFE1</accession>
<dbReference type="GO" id="GO:0008270">
    <property type="term" value="F:zinc ion binding"/>
    <property type="evidence" value="ECO:0007669"/>
    <property type="project" value="UniProtKB-KW"/>
</dbReference>
<evidence type="ECO:0000256" key="2">
    <source>
        <dbReference type="ARBA" id="ARBA00022771"/>
    </source>
</evidence>
<dbReference type="AlphaFoldDB" id="A0A8J5HFE1"/>
<protein>
    <recommendedName>
        <fullName evidence="6">RING-type domain-containing protein</fullName>
    </recommendedName>
</protein>
<keyword evidence="3" id="KW-0862">Zinc</keyword>
<evidence type="ECO:0000259" key="6">
    <source>
        <dbReference type="PROSITE" id="PS50089"/>
    </source>
</evidence>
<dbReference type="GO" id="GO:0061630">
    <property type="term" value="F:ubiquitin protein ligase activity"/>
    <property type="evidence" value="ECO:0007669"/>
    <property type="project" value="TreeGrafter"/>
</dbReference>
<feature type="region of interest" description="Disordered" evidence="5">
    <location>
        <begin position="69"/>
        <end position="91"/>
    </location>
</feature>
<comment type="caution">
    <text evidence="7">The sequence shown here is derived from an EMBL/GenBank/DDBJ whole genome shotgun (WGS) entry which is preliminary data.</text>
</comment>
<feature type="compositionally biased region" description="Basic and acidic residues" evidence="5">
    <location>
        <begin position="1"/>
        <end position="11"/>
    </location>
</feature>
<dbReference type="GO" id="GO:0005737">
    <property type="term" value="C:cytoplasm"/>
    <property type="evidence" value="ECO:0007669"/>
    <property type="project" value="TreeGrafter"/>
</dbReference>
<evidence type="ECO:0000256" key="4">
    <source>
        <dbReference type="PROSITE-ProRule" id="PRU00175"/>
    </source>
</evidence>
<proteinExistence type="predicted"/>
<dbReference type="InterPro" id="IPR011016">
    <property type="entry name" value="Znf_RING-CH"/>
</dbReference>
<gene>
    <name evidence="7" type="ORF">ZIOFF_015761</name>
</gene>
<evidence type="ECO:0000313" key="8">
    <source>
        <dbReference type="Proteomes" id="UP000734854"/>
    </source>
</evidence>
<evidence type="ECO:0000256" key="5">
    <source>
        <dbReference type="SAM" id="MobiDB-lite"/>
    </source>
</evidence>
<dbReference type="PANTHER" id="PTHR15710:SF217">
    <property type="entry name" value="E3 UBIQUITIN-PROTEIN LIGASE RDUF2"/>
    <property type="match status" value="1"/>
</dbReference>
<dbReference type="PROSITE" id="PS50089">
    <property type="entry name" value="ZF_RING_2"/>
    <property type="match status" value="1"/>
</dbReference>
<feature type="region of interest" description="Disordered" evidence="5">
    <location>
        <begin position="1"/>
        <end position="23"/>
    </location>
</feature>
<dbReference type="Gene3D" id="3.30.40.10">
    <property type="entry name" value="Zinc/RING finger domain, C3HC4 (zinc finger)"/>
    <property type="match status" value="1"/>
</dbReference>
<dbReference type="Pfam" id="PF13639">
    <property type="entry name" value="zf-RING_2"/>
    <property type="match status" value="1"/>
</dbReference>
<feature type="domain" description="RING-type" evidence="6">
    <location>
        <begin position="112"/>
        <end position="153"/>
    </location>
</feature>
<dbReference type="InterPro" id="IPR013083">
    <property type="entry name" value="Znf_RING/FYVE/PHD"/>
</dbReference>
<dbReference type="SUPFAM" id="SSF57850">
    <property type="entry name" value="RING/U-box"/>
    <property type="match status" value="1"/>
</dbReference>
<organism evidence="7 8">
    <name type="scientific">Zingiber officinale</name>
    <name type="common">Ginger</name>
    <name type="synonym">Amomum zingiber</name>
    <dbReference type="NCBI Taxonomy" id="94328"/>
    <lineage>
        <taxon>Eukaryota</taxon>
        <taxon>Viridiplantae</taxon>
        <taxon>Streptophyta</taxon>
        <taxon>Embryophyta</taxon>
        <taxon>Tracheophyta</taxon>
        <taxon>Spermatophyta</taxon>
        <taxon>Magnoliopsida</taxon>
        <taxon>Liliopsida</taxon>
        <taxon>Zingiberales</taxon>
        <taxon>Zingiberaceae</taxon>
        <taxon>Zingiber</taxon>
    </lineage>
</organism>
<dbReference type="SMART" id="SM00184">
    <property type="entry name" value="RING"/>
    <property type="match status" value="1"/>
</dbReference>
<evidence type="ECO:0000256" key="1">
    <source>
        <dbReference type="ARBA" id="ARBA00022723"/>
    </source>
</evidence>
<evidence type="ECO:0000313" key="7">
    <source>
        <dbReference type="EMBL" id="KAG6525790.1"/>
    </source>
</evidence>
<evidence type="ECO:0000256" key="3">
    <source>
        <dbReference type="ARBA" id="ARBA00022833"/>
    </source>
</evidence>
<dbReference type="GO" id="GO:0016567">
    <property type="term" value="P:protein ubiquitination"/>
    <property type="evidence" value="ECO:0007669"/>
    <property type="project" value="TreeGrafter"/>
</dbReference>
<keyword evidence="2 4" id="KW-0863">Zinc-finger</keyword>
<keyword evidence="1" id="KW-0479">Metal-binding</keyword>
<dbReference type="Proteomes" id="UP000734854">
    <property type="component" value="Unassembled WGS sequence"/>
</dbReference>